<feature type="region of interest" description="Disordered" evidence="1">
    <location>
        <begin position="193"/>
        <end position="370"/>
    </location>
</feature>
<feature type="compositionally biased region" description="Basic and acidic residues" evidence="1">
    <location>
        <begin position="773"/>
        <end position="785"/>
    </location>
</feature>
<dbReference type="PANTHER" id="PTHR46289">
    <property type="entry name" value="52 KDA REPRESSOR OF THE INHIBITOR OF THE PROTEIN KINASE-LIKE PROTEIN-RELATED"/>
    <property type="match status" value="1"/>
</dbReference>
<feature type="compositionally biased region" description="Polar residues" evidence="1">
    <location>
        <begin position="222"/>
        <end position="237"/>
    </location>
</feature>
<dbReference type="GeneID" id="115925116"/>
<evidence type="ECO:0000259" key="2">
    <source>
        <dbReference type="SMART" id="SM00597"/>
    </source>
</evidence>
<dbReference type="SUPFAM" id="SSF53098">
    <property type="entry name" value="Ribonuclease H-like"/>
    <property type="match status" value="1"/>
</dbReference>
<protein>
    <recommendedName>
        <fullName evidence="2">TTF-type domain-containing protein</fullName>
    </recommendedName>
</protein>
<feature type="compositionally biased region" description="Basic and acidic residues" evidence="1">
    <location>
        <begin position="193"/>
        <end position="207"/>
    </location>
</feature>
<organism evidence="3 4">
    <name type="scientific">Strongylocentrotus purpuratus</name>
    <name type="common">Purple sea urchin</name>
    <dbReference type="NCBI Taxonomy" id="7668"/>
    <lineage>
        <taxon>Eukaryota</taxon>
        <taxon>Metazoa</taxon>
        <taxon>Echinodermata</taxon>
        <taxon>Eleutherozoa</taxon>
        <taxon>Echinozoa</taxon>
        <taxon>Echinoidea</taxon>
        <taxon>Euechinoidea</taxon>
        <taxon>Echinacea</taxon>
        <taxon>Camarodonta</taxon>
        <taxon>Echinidea</taxon>
        <taxon>Strongylocentrotidae</taxon>
        <taxon>Strongylocentrotus</taxon>
    </lineage>
</organism>
<feature type="domain" description="TTF-type" evidence="2">
    <location>
        <begin position="416"/>
        <end position="511"/>
    </location>
</feature>
<dbReference type="Proteomes" id="UP000007110">
    <property type="component" value="Unassembled WGS sequence"/>
</dbReference>
<dbReference type="InterPro" id="IPR003323">
    <property type="entry name" value="OTU_dom"/>
</dbReference>
<evidence type="ECO:0000313" key="4">
    <source>
        <dbReference type="Proteomes" id="UP000007110"/>
    </source>
</evidence>
<dbReference type="RefSeq" id="XP_030844190.1">
    <property type="nucleotide sequence ID" value="XM_030988330.1"/>
</dbReference>
<reference evidence="4" key="1">
    <citation type="submission" date="2015-02" db="EMBL/GenBank/DDBJ databases">
        <title>Genome sequencing for Strongylocentrotus purpuratus.</title>
        <authorList>
            <person name="Murali S."/>
            <person name="Liu Y."/>
            <person name="Vee V."/>
            <person name="English A."/>
            <person name="Wang M."/>
            <person name="Skinner E."/>
            <person name="Han Y."/>
            <person name="Muzny D.M."/>
            <person name="Worley K.C."/>
            <person name="Gibbs R.A."/>
        </authorList>
    </citation>
    <scope>NUCLEOTIDE SEQUENCE</scope>
</reference>
<dbReference type="CDD" id="cd22758">
    <property type="entry name" value="OTU_232R-like"/>
    <property type="match status" value="1"/>
</dbReference>
<feature type="region of interest" description="Disordered" evidence="1">
    <location>
        <begin position="773"/>
        <end position="835"/>
    </location>
</feature>
<accession>A0A7M7P2E8</accession>
<feature type="compositionally biased region" description="Polar residues" evidence="1">
    <location>
        <begin position="307"/>
        <end position="322"/>
    </location>
</feature>
<sequence length="1096" mass="123314">MNRVGMTDHGILDHKELRKRVCGFMEKLTPDDPLKDTANPEYIARMKRSGTWAGEPEIIATARLFNVSLNIVTSSRDGELSSVMNEYLVEDSCNRPRLYLGHQYENHYISLEPHPTSKTCDHGNTKRNSDSASVTLCSTCGIQVCSAYVSTSLGDKESDTIGKGRHIPYPTDQERIEEDISAAGFDDEVIEKGSEHESAFQGERSKEEEEVLGEDGGEFDRMSSSPDSTLGTGSKYSTGHEIPDVERNTSDTESEARTEEDNARKKTVLPDGETEPQKMTSQPINHENISKEKEEVLGEDGGEFDRMSSSPDSTLGTGSKYSTGHEIPDVERNTSDTESEARTEEDNARKKTVLPDGETEPQKMTSQHINHDISTLKKSRVNDETKLWHIQNRMPEINFKFPGKRYKDKSESSGFKQRYCKREWLQHHEYLSYSKEADGLFCLACLLFPVRAHRGQRANNLINTPYQNWKDALFNLRKHATLEYHIRSKMTMDGFLETTRNPSLNLASRMSSKIAEQVASNRKFLVSIIKSIELCGHQGIALRGHRDDSTSEALNQGNFKALVDFRIDAGDDILKEHLKSCGRNATYVSKTTQNELLQCMRQYIQDSITAQVKASGFYGISADEVTDVSNWEQIGLVVRYLHNNQPVEKLLEFIECESCTGQQICEHIVTCLRNLGLNPELCRAQTYDGAGNMAGVRNGCAAEFMKTSPRAPYYHCASHGLNLALCYACKVPEIHNMICTLRSLGYFFRNSPKRQRAFEESIVAIIDKRASCEEERPDNSNKDGEGGNNPAAPACTVVEEESDDDGDDDDDSEGDGQTTEDYVPPHPREVKSNPLSKKKIKPICETRWVERHTALMDFEDLYEPLIHCLERISRNEDRRWSNTTVEASGLLHQITSSTFIASFQSALYLFGFTFSLSQNLQGSELDVIQAYNKVKHIKDELSAVRQNSKRTFGYVWGKATSMSNAAGVSISVPRTCAKQTLRSNTSGKKPSTFYRRTVFVPFLDSLLQQLGDRFEGLSAHALQGIMLMPNMVQKLTSDVQERLLAFYEPDLPFPKVAPQELQLWRRHCDDVENAADHSSNQCKCGTQQLSPEICEI</sequence>
<dbReference type="Gene3D" id="3.90.70.80">
    <property type="match status" value="1"/>
</dbReference>
<dbReference type="InterPro" id="IPR025398">
    <property type="entry name" value="DUF4371"/>
</dbReference>
<dbReference type="InterPro" id="IPR052958">
    <property type="entry name" value="IFN-induced_PKR_regulator"/>
</dbReference>
<feature type="compositionally biased region" description="Polar residues" evidence="1">
    <location>
        <begin position="277"/>
        <end position="287"/>
    </location>
</feature>
<dbReference type="InParanoid" id="A0A7M7P2E8"/>
<name>A0A7M7P2E8_STRPU</name>
<feature type="compositionally biased region" description="Basic and acidic residues" evidence="1">
    <location>
        <begin position="241"/>
        <end position="264"/>
    </location>
</feature>
<dbReference type="EnsemblMetazoa" id="XM_030988330">
    <property type="protein sequence ID" value="XP_030844190"/>
    <property type="gene ID" value="LOC115925116"/>
</dbReference>
<feature type="compositionally biased region" description="Acidic residues" evidence="1">
    <location>
        <begin position="208"/>
        <end position="217"/>
    </location>
</feature>
<proteinExistence type="predicted"/>
<feature type="compositionally biased region" description="Basic and acidic residues" evidence="1">
    <location>
        <begin position="326"/>
        <end position="349"/>
    </location>
</feature>
<evidence type="ECO:0000313" key="3">
    <source>
        <dbReference type="EnsemblMetazoa" id="XP_030844190"/>
    </source>
</evidence>
<dbReference type="SMART" id="SM00597">
    <property type="entry name" value="ZnF_TTF"/>
    <property type="match status" value="1"/>
</dbReference>
<reference evidence="3" key="2">
    <citation type="submission" date="2021-01" db="UniProtKB">
        <authorList>
            <consortium name="EnsemblMetazoa"/>
        </authorList>
    </citation>
    <scope>IDENTIFICATION</scope>
</reference>
<dbReference type="KEGG" id="spu:115925116"/>
<dbReference type="Pfam" id="PF02338">
    <property type="entry name" value="OTU"/>
    <property type="match status" value="1"/>
</dbReference>
<dbReference type="Pfam" id="PF14291">
    <property type="entry name" value="DUF4371"/>
    <property type="match status" value="1"/>
</dbReference>
<dbReference type="OrthoDB" id="10029684at2759"/>
<feature type="compositionally biased region" description="Acidic residues" evidence="1">
    <location>
        <begin position="798"/>
        <end position="814"/>
    </location>
</feature>
<evidence type="ECO:0000256" key="1">
    <source>
        <dbReference type="SAM" id="MobiDB-lite"/>
    </source>
</evidence>
<keyword evidence="4" id="KW-1185">Reference proteome</keyword>
<dbReference type="InterPro" id="IPR012337">
    <property type="entry name" value="RNaseH-like_sf"/>
</dbReference>
<dbReference type="InterPro" id="IPR006580">
    <property type="entry name" value="Znf_TTF"/>
</dbReference>
<dbReference type="AlphaFoldDB" id="A0A7M7P2E8"/>
<feature type="region of interest" description="Disordered" evidence="1">
    <location>
        <begin position="154"/>
        <end position="173"/>
    </location>
</feature>
<dbReference type="PANTHER" id="PTHR46289:SF14">
    <property type="entry name" value="DUF4371 DOMAIN-CONTAINING PROTEIN"/>
    <property type="match status" value="1"/>
</dbReference>